<evidence type="ECO:0000256" key="1">
    <source>
        <dbReference type="SAM" id="MobiDB-lite"/>
    </source>
</evidence>
<dbReference type="InterPro" id="IPR032675">
    <property type="entry name" value="LRR_dom_sf"/>
</dbReference>
<dbReference type="SUPFAM" id="SSF81383">
    <property type="entry name" value="F-box domain"/>
    <property type="match status" value="1"/>
</dbReference>
<dbReference type="OrthoDB" id="10257471at2759"/>
<dbReference type="PANTHER" id="PTHR38926">
    <property type="entry name" value="F-BOX DOMAIN CONTAINING PROTEIN, EXPRESSED"/>
    <property type="match status" value="1"/>
</dbReference>
<sequence>MYDEGASTSKAKEKDSTLALAEPAEPETAGECYISRLPDEVLCTIFDLLDHRQRLDCSEICRRWLAIVHSPYFQRKSTTTFSHCFGMTINTVDRQRLKRTINCELTDCGVLEQFHTDVMRDLRNELFDDPANPVPSDTTIEDFLFSGDLQLEYIQFCTSFDRARDFIGERLPMLKNLEALSFMLVPPHYELNWDKTDPEWVIKHDKVSTFSLQSFITSGPYRLELPSLRRLVHEVDTDWDMRALIETKERLEELEVKLYFVKYVDMIVTLQFPKLKKFSVWLTREAESPDPNTPGDDTTTEWFIKGMPELEQLELRGTQMTMKLFRAVCLFGWETLTRLTVFNARFHRSLFELILELKNLKFLRLESCSIIDGGRLHEVNLPELRHLELIKSHGCLRIDAGLSLVHTFKYTMDEKLAKVCRHMPLLEKFEIDFRAEHPVAAHVSKYFKHIPELAHLRQLTLSGIKTNTRPWNFCEPMPAVKHLVFRECHIARCDYKRIAQLFPELKVLGIDKSIIAYKIEPQGLDPNRHFARRLLQYFPGVTLEFSGASTVAPLSTVLEMEDKNYDIKQLMSGEVAYLKIYQ</sequence>
<dbReference type="Gene3D" id="3.80.10.10">
    <property type="entry name" value="Ribonuclease Inhibitor"/>
    <property type="match status" value="1"/>
</dbReference>
<name>A0A182FVR5_ANOAL</name>
<protein>
    <submittedName>
        <fullName evidence="2">F-box domain-containing protein</fullName>
    </submittedName>
</protein>
<feature type="region of interest" description="Disordered" evidence="1">
    <location>
        <begin position="1"/>
        <end position="23"/>
    </location>
</feature>
<dbReference type="KEGG" id="aali:118462755"/>
<dbReference type="VEuPathDB" id="VectorBase:AALB010650"/>
<dbReference type="VEuPathDB" id="VectorBase:AALB20_035319"/>
<dbReference type="Gene3D" id="1.20.1280.50">
    <property type="match status" value="1"/>
</dbReference>
<evidence type="ECO:0000313" key="2">
    <source>
        <dbReference type="EnsemblMetazoa" id="AALB010650-PA"/>
    </source>
</evidence>
<accession>A0A182FVR5</accession>
<dbReference type="PROSITE" id="PS50181">
    <property type="entry name" value="FBOX"/>
    <property type="match status" value="1"/>
</dbReference>
<dbReference type="Pfam" id="PF12937">
    <property type="entry name" value="F-box-like"/>
    <property type="match status" value="1"/>
</dbReference>
<dbReference type="SUPFAM" id="SSF52047">
    <property type="entry name" value="RNI-like"/>
    <property type="match status" value="1"/>
</dbReference>
<dbReference type="RefSeq" id="XP_035784611.1">
    <property type="nucleotide sequence ID" value="XM_035928718.1"/>
</dbReference>
<proteinExistence type="predicted"/>
<dbReference type="AlphaFoldDB" id="A0A182FVR5"/>
<dbReference type="InterPro" id="IPR001810">
    <property type="entry name" value="F-box_dom"/>
</dbReference>
<dbReference type="GeneID" id="118462755"/>
<evidence type="ECO:0000313" key="3">
    <source>
        <dbReference type="Proteomes" id="UP000069272"/>
    </source>
</evidence>
<dbReference type="PANTHER" id="PTHR38926:SF72">
    <property type="entry name" value="IM:7136021-RELATED"/>
    <property type="match status" value="1"/>
</dbReference>
<dbReference type="Proteomes" id="UP000069272">
    <property type="component" value="Chromosome 3R"/>
</dbReference>
<keyword evidence="3" id="KW-1185">Reference proteome</keyword>
<reference evidence="2" key="2">
    <citation type="submission" date="2022-08" db="UniProtKB">
        <authorList>
            <consortium name="EnsemblMetazoa"/>
        </authorList>
    </citation>
    <scope>IDENTIFICATION</scope>
    <source>
        <strain evidence="2">STECLA/ALBI9_A</strain>
    </source>
</reference>
<dbReference type="EnsemblMetazoa" id="AALB010650-RA">
    <property type="protein sequence ID" value="AALB010650-PA"/>
    <property type="gene ID" value="AALB010650"/>
</dbReference>
<organism evidence="2 3">
    <name type="scientific">Anopheles albimanus</name>
    <name type="common">New world malaria mosquito</name>
    <dbReference type="NCBI Taxonomy" id="7167"/>
    <lineage>
        <taxon>Eukaryota</taxon>
        <taxon>Metazoa</taxon>
        <taxon>Ecdysozoa</taxon>
        <taxon>Arthropoda</taxon>
        <taxon>Hexapoda</taxon>
        <taxon>Insecta</taxon>
        <taxon>Pterygota</taxon>
        <taxon>Neoptera</taxon>
        <taxon>Endopterygota</taxon>
        <taxon>Diptera</taxon>
        <taxon>Nematocera</taxon>
        <taxon>Culicoidea</taxon>
        <taxon>Culicidae</taxon>
        <taxon>Anophelinae</taxon>
        <taxon>Anopheles</taxon>
    </lineage>
</organism>
<dbReference type="InterPro" id="IPR036047">
    <property type="entry name" value="F-box-like_dom_sf"/>
</dbReference>
<dbReference type="SMART" id="SM00256">
    <property type="entry name" value="FBOX"/>
    <property type="match status" value="1"/>
</dbReference>
<reference evidence="2 3" key="1">
    <citation type="journal article" date="2017" name="G3 (Bethesda)">
        <title>The Physical Genome Mapping of Anopheles albimanus Corrected Scaffold Misassemblies and Identified Interarm Rearrangements in Genus Anopheles.</title>
        <authorList>
            <person name="Artemov G.N."/>
            <person name="Peery A.N."/>
            <person name="Jiang X."/>
            <person name="Tu Z."/>
            <person name="Stegniy V.N."/>
            <person name="Sharakhova M.V."/>
            <person name="Sharakhov I.V."/>
        </authorList>
    </citation>
    <scope>NUCLEOTIDE SEQUENCE [LARGE SCALE GENOMIC DNA]</scope>
    <source>
        <strain evidence="2 3">ALBI9_A</strain>
    </source>
</reference>